<comment type="caution">
    <text evidence="1">The sequence shown here is derived from an EMBL/GenBank/DDBJ whole genome shotgun (WGS) entry which is preliminary data.</text>
</comment>
<reference evidence="1" key="2">
    <citation type="submission" date="2020-11" db="EMBL/GenBank/DDBJ databases">
        <authorList>
            <person name="McCartney M.A."/>
            <person name="Auch B."/>
            <person name="Kono T."/>
            <person name="Mallez S."/>
            <person name="Becker A."/>
            <person name="Gohl D.M."/>
            <person name="Silverstein K.A.T."/>
            <person name="Koren S."/>
            <person name="Bechman K.B."/>
            <person name="Herman A."/>
            <person name="Abrahante J.E."/>
            <person name="Garbe J."/>
        </authorList>
    </citation>
    <scope>NUCLEOTIDE SEQUENCE</scope>
    <source>
        <strain evidence="1">Duluth1</strain>
        <tissue evidence="1">Whole animal</tissue>
    </source>
</reference>
<dbReference type="Proteomes" id="UP000828390">
    <property type="component" value="Unassembled WGS sequence"/>
</dbReference>
<organism evidence="1 2">
    <name type="scientific">Dreissena polymorpha</name>
    <name type="common">Zebra mussel</name>
    <name type="synonym">Mytilus polymorpha</name>
    <dbReference type="NCBI Taxonomy" id="45954"/>
    <lineage>
        <taxon>Eukaryota</taxon>
        <taxon>Metazoa</taxon>
        <taxon>Spiralia</taxon>
        <taxon>Lophotrochozoa</taxon>
        <taxon>Mollusca</taxon>
        <taxon>Bivalvia</taxon>
        <taxon>Autobranchia</taxon>
        <taxon>Heteroconchia</taxon>
        <taxon>Euheterodonta</taxon>
        <taxon>Imparidentia</taxon>
        <taxon>Neoheterodontei</taxon>
        <taxon>Myida</taxon>
        <taxon>Dreissenoidea</taxon>
        <taxon>Dreissenidae</taxon>
        <taxon>Dreissena</taxon>
    </lineage>
</organism>
<accession>A0A9D4KMM8</accession>
<evidence type="ECO:0000313" key="1">
    <source>
        <dbReference type="EMBL" id="KAH3842328.1"/>
    </source>
</evidence>
<reference evidence="1" key="1">
    <citation type="journal article" date="2019" name="bioRxiv">
        <title>The Genome of the Zebra Mussel, Dreissena polymorpha: A Resource for Invasive Species Research.</title>
        <authorList>
            <person name="McCartney M.A."/>
            <person name="Auch B."/>
            <person name="Kono T."/>
            <person name="Mallez S."/>
            <person name="Zhang Y."/>
            <person name="Obille A."/>
            <person name="Becker A."/>
            <person name="Abrahante J.E."/>
            <person name="Garbe J."/>
            <person name="Badalamenti J.P."/>
            <person name="Herman A."/>
            <person name="Mangelson H."/>
            <person name="Liachko I."/>
            <person name="Sullivan S."/>
            <person name="Sone E.D."/>
            <person name="Koren S."/>
            <person name="Silverstein K.A.T."/>
            <person name="Beckman K.B."/>
            <person name="Gohl D.M."/>
        </authorList>
    </citation>
    <scope>NUCLEOTIDE SEQUENCE</scope>
    <source>
        <strain evidence="1">Duluth1</strain>
        <tissue evidence="1">Whole animal</tissue>
    </source>
</reference>
<proteinExistence type="predicted"/>
<name>A0A9D4KMM8_DREPO</name>
<keyword evidence="2" id="KW-1185">Reference proteome</keyword>
<dbReference type="AlphaFoldDB" id="A0A9D4KMM8"/>
<protein>
    <submittedName>
        <fullName evidence="1">Uncharacterized protein</fullName>
    </submittedName>
</protein>
<dbReference type="EMBL" id="JAIWYP010000004">
    <property type="protein sequence ID" value="KAH3842328.1"/>
    <property type="molecule type" value="Genomic_DNA"/>
</dbReference>
<sequence>MRGLIWLSGLAGSVMPFKCNNLYSFTSQQIQLFLVKHSPLSCSTLVGQLLKGKNRVFKSIHQSGADHQSVSHCFFLF</sequence>
<gene>
    <name evidence="1" type="ORF">DPMN_115825</name>
</gene>
<evidence type="ECO:0000313" key="2">
    <source>
        <dbReference type="Proteomes" id="UP000828390"/>
    </source>
</evidence>